<dbReference type="EMBL" id="AP013062">
    <property type="protein sequence ID" value="BAN28244.1"/>
    <property type="molecule type" value="Genomic_DNA"/>
</dbReference>
<reference evidence="1 2" key="2">
    <citation type="journal article" date="2018" name="Int. J. Syst. Evol. Microbiol.">
        <title>Burkholderia insecticola sp. nov., a gut symbiotic bacterium of the bean bug Riptortus pedestris.</title>
        <authorList>
            <person name="Takeshita K."/>
            <person name="Tamaki H."/>
            <person name="Ohbayashi T."/>
            <person name="Meng X.-Y."/>
            <person name="Sone T."/>
            <person name="Mitani Y."/>
            <person name="Peeters C."/>
            <person name="Kikuchi Y."/>
            <person name="Vandamme P."/>
        </authorList>
    </citation>
    <scope>NUCLEOTIDE SEQUENCE [LARGE SCALE GENOMIC DNA]</scope>
    <source>
        <strain evidence="1">RPE64</strain>
        <plasmid evidence="1 2">p2</plasmid>
    </source>
</reference>
<gene>
    <name evidence="1" type="ORF">BRPE64_ECDS00860</name>
</gene>
<dbReference type="AlphaFoldDB" id="R4WUP1"/>
<dbReference type="Pfam" id="PF11010">
    <property type="entry name" value="DUF2848"/>
    <property type="match status" value="1"/>
</dbReference>
<sequence>MSTHRFSIQDGPEVFFKATRLVIASWCGRSAEEVERHIEELVAIGVRRPSRIPGFHELSPSLVTLNETIDVVGDHSSGEVEAVLLYDEDHGLLVGIGSDHTDRKTESYDLVVSKQMCAKPLGSSVWRYDEVAGHWDDIVARSWCIDEQGERMLYQQGELARLLSADEVLDQVSATRLVRPGTVIFCGTQPLLRAFTSSIRFEMELFDPILQRTLRHTYAVNALAHVE</sequence>
<keyword evidence="2" id="KW-1185">Reference proteome</keyword>
<dbReference type="GO" id="GO:0003824">
    <property type="term" value="F:catalytic activity"/>
    <property type="evidence" value="ECO:0007669"/>
    <property type="project" value="InterPro"/>
</dbReference>
<evidence type="ECO:0000313" key="2">
    <source>
        <dbReference type="Proteomes" id="UP000013966"/>
    </source>
</evidence>
<dbReference type="HOGENOM" id="CLU_074521_0_0_4"/>
<reference evidence="1 2" key="1">
    <citation type="journal article" date="2013" name="Genome Announc.">
        <title>Complete Genome Sequence of Burkholderia sp. Strain RPE64, Bacterial Symbiont of the Bean Bug Riptortus pedestris.</title>
        <authorList>
            <person name="Shibata T.F."/>
            <person name="Maeda T."/>
            <person name="Nikoh N."/>
            <person name="Yamaguchi K."/>
            <person name="Oshima K."/>
            <person name="Hattori M."/>
            <person name="Nishiyama T."/>
            <person name="Hasebe M."/>
            <person name="Fukatsu T."/>
            <person name="Kikuchi Y."/>
            <person name="Shigenobu S."/>
        </authorList>
    </citation>
    <scope>NUCLEOTIDE SEQUENCE [LARGE SCALE GENOMIC DNA]</scope>
    <source>
        <plasmid evidence="1 2">p2</plasmid>
    </source>
</reference>
<dbReference type="KEGG" id="buo:BRPE64_ECDS00860"/>
<evidence type="ECO:0008006" key="3">
    <source>
        <dbReference type="Google" id="ProtNLM"/>
    </source>
</evidence>
<dbReference type="PATRIC" id="fig|758793.3.peg.6424"/>
<organism evidence="1 2">
    <name type="scientific">Caballeronia insecticola</name>
    <dbReference type="NCBI Taxonomy" id="758793"/>
    <lineage>
        <taxon>Bacteria</taxon>
        <taxon>Pseudomonadati</taxon>
        <taxon>Pseudomonadota</taxon>
        <taxon>Betaproteobacteria</taxon>
        <taxon>Burkholderiales</taxon>
        <taxon>Burkholderiaceae</taxon>
        <taxon>Caballeronia</taxon>
    </lineage>
</organism>
<dbReference type="InterPro" id="IPR021269">
    <property type="entry name" value="DUF2848"/>
</dbReference>
<dbReference type="SUPFAM" id="SSF56529">
    <property type="entry name" value="FAH"/>
    <property type="match status" value="1"/>
</dbReference>
<dbReference type="InterPro" id="IPR036663">
    <property type="entry name" value="Fumarylacetoacetase_C_sf"/>
</dbReference>
<proteinExistence type="predicted"/>
<protein>
    <recommendedName>
        <fullName evidence="3">DUF2848 domain-containing protein</fullName>
    </recommendedName>
</protein>
<dbReference type="OrthoDB" id="9792678at2"/>
<accession>R4WUP1</accession>
<keyword evidence="1" id="KW-0614">Plasmid</keyword>
<geneLocation type="plasmid" evidence="1 2">
    <name>p2</name>
</geneLocation>
<name>R4WUP1_9BURK</name>
<evidence type="ECO:0000313" key="1">
    <source>
        <dbReference type="EMBL" id="BAN28244.1"/>
    </source>
</evidence>
<dbReference type="Proteomes" id="UP000013966">
    <property type="component" value="Plasmid p2"/>
</dbReference>